<dbReference type="Proteomes" id="UP001595909">
    <property type="component" value="Unassembled WGS sequence"/>
</dbReference>
<protein>
    <submittedName>
        <fullName evidence="3">PP2C family protein-serine/threonine phosphatase</fullName>
        <ecNumber evidence="3">3.1.3.16</ecNumber>
    </submittedName>
</protein>
<evidence type="ECO:0000313" key="4">
    <source>
        <dbReference type="Proteomes" id="UP001595909"/>
    </source>
</evidence>
<keyword evidence="4" id="KW-1185">Reference proteome</keyword>
<feature type="domain" description="PPM-type phosphatase" evidence="2">
    <location>
        <begin position="79"/>
        <end position="385"/>
    </location>
</feature>
<feature type="compositionally biased region" description="Low complexity" evidence="1">
    <location>
        <begin position="1"/>
        <end position="15"/>
    </location>
</feature>
<sequence length="420" mass="41966">MEMAGRAPMPGGRAARSGDAEPGGPLVERTDLRSELATVAPPRCPRCGDETPPASDGACPTCGSPRPAVRDHVELVLGAAAAVTDRGLRRRRNEDAVELGRRVEGGIETWVAVVCDGVASARRGDEASLAAVGAAVGAALETAAAPATPPSGFPAISSGEAVSSGDTGPIATVSEDPGEAAEAAEDAAGRAGTGLSGELDALATAASAAAATAAADLGRGGGDSPACTYVAAVVRGGDAVVSWIGDSRAYWLAGDGSSRLLSTDDSWAEEIANAGLMSREDAARDRRAHVLTRWLGRDAPSGPAHARRVRLGIPGVLMLCSDGLWNHLPDPDVLARLAAPALGGAVPGDGDDGEQHPALAAALALLSAALDDGGHDNTTLAIVPIVPPADSGRPSVAVDGRGPDERTGPIPLDGEGVVDR</sequence>
<keyword evidence="3" id="KW-0378">Hydrolase</keyword>
<feature type="region of interest" description="Disordered" evidence="1">
    <location>
        <begin position="146"/>
        <end position="192"/>
    </location>
</feature>
<dbReference type="RefSeq" id="WP_274187580.1">
    <property type="nucleotide sequence ID" value="NZ_BAABHN010000023.1"/>
</dbReference>
<dbReference type="EC" id="3.1.3.16" evidence="3"/>
<name>A0ABV9RG44_9PSEU</name>
<dbReference type="EMBL" id="JBHSIM010000023">
    <property type="protein sequence ID" value="MFC4833171.1"/>
    <property type="molecule type" value="Genomic_DNA"/>
</dbReference>
<accession>A0ABV9RG44</accession>
<dbReference type="InterPro" id="IPR001932">
    <property type="entry name" value="PPM-type_phosphatase-like_dom"/>
</dbReference>
<proteinExistence type="predicted"/>
<dbReference type="PROSITE" id="PS51746">
    <property type="entry name" value="PPM_2"/>
    <property type="match status" value="1"/>
</dbReference>
<dbReference type="SMART" id="SM00331">
    <property type="entry name" value="PP2C_SIG"/>
    <property type="match status" value="1"/>
</dbReference>
<evidence type="ECO:0000313" key="3">
    <source>
        <dbReference type="EMBL" id="MFC4833171.1"/>
    </source>
</evidence>
<evidence type="ECO:0000256" key="1">
    <source>
        <dbReference type="SAM" id="MobiDB-lite"/>
    </source>
</evidence>
<organism evidence="3 4">
    <name type="scientific">Actinomycetospora chibensis</name>
    <dbReference type="NCBI Taxonomy" id="663606"/>
    <lineage>
        <taxon>Bacteria</taxon>
        <taxon>Bacillati</taxon>
        <taxon>Actinomycetota</taxon>
        <taxon>Actinomycetes</taxon>
        <taxon>Pseudonocardiales</taxon>
        <taxon>Pseudonocardiaceae</taxon>
        <taxon>Actinomycetospora</taxon>
    </lineage>
</organism>
<reference evidence="4" key="1">
    <citation type="journal article" date="2019" name="Int. J. Syst. Evol. Microbiol.">
        <title>The Global Catalogue of Microorganisms (GCM) 10K type strain sequencing project: providing services to taxonomists for standard genome sequencing and annotation.</title>
        <authorList>
            <consortium name="The Broad Institute Genomics Platform"/>
            <consortium name="The Broad Institute Genome Sequencing Center for Infectious Disease"/>
            <person name="Wu L."/>
            <person name="Ma J."/>
        </authorList>
    </citation>
    <scope>NUCLEOTIDE SEQUENCE [LARGE SCALE GENOMIC DNA]</scope>
    <source>
        <strain evidence="4">CCUG 50347</strain>
    </source>
</reference>
<dbReference type="Pfam" id="PF13672">
    <property type="entry name" value="PP2C_2"/>
    <property type="match status" value="1"/>
</dbReference>
<feature type="region of interest" description="Disordered" evidence="1">
    <location>
        <begin position="1"/>
        <end position="63"/>
    </location>
</feature>
<dbReference type="InterPro" id="IPR036457">
    <property type="entry name" value="PPM-type-like_dom_sf"/>
</dbReference>
<dbReference type="Gene3D" id="3.60.40.10">
    <property type="entry name" value="PPM-type phosphatase domain"/>
    <property type="match status" value="1"/>
</dbReference>
<dbReference type="SUPFAM" id="SSF81606">
    <property type="entry name" value="PP2C-like"/>
    <property type="match status" value="1"/>
</dbReference>
<dbReference type="GO" id="GO:0004722">
    <property type="term" value="F:protein serine/threonine phosphatase activity"/>
    <property type="evidence" value="ECO:0007669"/>
    <property type="project" value="UniProtKB-EC"/>
</dbReference>
<comment type="caution">
    <text evidence="3">The sequence shown here is derived from an EMBL/GenBank/DDBJ whole genome shotgun (WGS) entry which is preliminary data.</text>
</comment>
<feature type="compositionally biased region" description="Acidic residues" evidence="1">
    <location>
        <begin position="176"/>
        <end position="185"/>
    </location>
</feature>
<feature type="region of interest" description="Disordered" evidence="1">
    <location>
        <begin position="390"/>
        <end position="420"/>
    </location>
</feature>
<evidence type="ECO:0000259" key="2">
    <source>
        <dbReference type="PROSITE" id="PS51746"/>
    </source>
</evidence>
<gene>
    <name evidence="3" type="ORF">ACFPEL_12220</name>
</gene>
<dbReference type="SMART" id="SM00332">
    <property type="entry name" value="PP2Cc"/>
    <property type="match status" value="1"/>
</dbReference>